<dbReference type="InterPro" id="IPR013507">
    <property type="entry name" value="DNA_mismatch_S5_2-like"/>
</dbReference>
<dbReference type="RefSeq" id="XP_008862795.1">
    <property type="nucleotide sequence ID" value="XM_008864573.1"/>
</dbReference>
<dbReference type="Gene3D" id="3.30.565.10">
    <property type="entry name" value="Histidine kinase-like ATPase, C-terminal domain"/>
    <property type="match status" value="1"/>
</dbReference>
<proteinExistence type="inferred from homology"/>
<dbReference type="SUPFAM" id="SSF55874">
    <property type="entry name" value="ATPase domain of HSP90 chaperone/DNA topoisomerase II/histidine kinase"/>
    <property type="match status" value="1"/>
</dbReference>
<dbReference type="PANTHER" id="PTHR10073:SF12">
    <property type="entry name" value="DNA MISMATCH REPAIR PROTEIN MLH1"/>
    <property type="match status" value="1"/>
</dbReference>
<comment type="similarity">
    <text evidence="2">Belongs to the DNA mismatch repair MutL/HexB family.</text>
</comment>
<dbReference type="VEuPathDB" id="FungiDB:H310_01465"/>
<keyword evidence="3" id="KW-0227">DNA damage</keyword>
<comment type="subcellular location">
    <subcellularLocation>
        <location evidence="1">Nucleus</location>
    </subcellularLocation>
</comment>
<dbReference type="Gene3D" id="3.30.230.10">
    <property type="match status" value="1"/>
</dbReference>
<evidence type="ECO:0000256" key="3">
    <source>
        <dbReference type="ARBA" id="ARBA00022763"/>
    </source>
</evidence>
<dbReference type="PANTHER" id="PTHR10073">
    <property type="entry name" value="DNA MISMATCH REPAIR PROTEIN MLH, PMS, MUTL"/>
    <property type="match status" value="1"/>
</dbReference>
<dbReference type="InterPro" id="IPR020568">
    <property type="entry name" value="Ribosomal_Su5_D2-typ_SF"/>
</dbReference>
<dbReference type="GO" id="GO:0016887">
    <property type="term" value="F:ATP hydrolysis activity"/>
    <property type="evidence" value="ECO:0007669"/>
    <property type="project" value="InterPro"/>
</dbReference>
<dbReference type="SUPFAM" id="SSF54211">
    <property type="entry name" value="Ribosomal protein S5 domain 2-like"/>
    <property type="match status" value="1"/>
</dbReference>
<dbReference type="SMART" id="SM01340">
    <property type="entry name" value="DNA_mis_repair"/>
    <property type="match status" value="1"/>
</dbReference>
<dbReference type="InterPro" id="IPR002099">
    <property type="entry name" value="MutL/Mlh/PMS"/>
</dbReference>
<protein>
    <recommendedName>
        <fullName evidence="7">DNA mismatch repair protein S5 domain-containing protein</fullName>
    </recommendedName>
</protein>
<evidence type="ECO:0000256" key="5">
    <source>
        <dbReference type="ARBA" id="ARBA00023242"/>
    </source>
</evidence>
<gene>
    <name evidence="8" type="ORF">H310_01465</name>
</gene>
<dbReference type="RefSeq" id="XP_008862796.1">
    <property type="nucleotide sequence ID" value="XM_008864574.1"/>
</dbReference>
<dbReference type="PROSITE" id="PS00058">
    <property type="entry name" value="DNA_MISMATCH_REPAIR_1"/>
    <property type="match status" value="1"/>
</dbReference>
<accession>A0A024USR8</accession>
<keyword evidence="4" id="KW-0234">DNA repair</keyword>
<dbReference type="FunFam" id="3.30.565.10:FF:000109">
    <property type="entry name" value="Related to MLH1-DNA mismatch repair protein"/>
    <property type="match status" value="1"/>
</dbReference>
<evidence type="ECO:0000256" key="6">
    <source>
        <dbReference type="SAM" id="MobiDB-lite"/>
    </source>
</evidence>
<dbReference type="InterPro" id="IPR036890">
    <property type="entry name" value="HATPase_C_sf"/>
</dbReference>
<evidence type="ECO:0000313" key="8">
    <source>
        <dbReference type="EMBL" id="ETW08990.1"/>
    </source>
</evidence>
<dbReference type="CDD" id="cd03483">
    <property type="entry name" value="MutL_Trans_MLH1"/>
    <property type="match status" value="1"/>
</dbReference>
<dbReference type="Pfam" id="PF16413">
    <property type="entry name" value="Mlh1_C"/>
    <property type="match status" value="1"/>
</dbReference>
<dbReference type="Pfam" id="PF13589">
    <property type="entry name" value="HATPase_c_3"/>
    <property type="match status" value="1"/>
</dbReference>
<dbReference type="eggNOG" id="KOG1979">
    <property type="taxonomic scope" value="Eukaryota"/>
</dbReference>
<sequence length="717" mass="79995">MAGRIVRLDQCVVDKIAAGEVVHRPASALKELLENSLDAGAKQISVVAGQGGMKLLQITDDGCGIRREDLDIVCERFTTSKLRKYEDLQEISSYGFRGEALSSVSHVAHVTITSKTKDQPCAYRAHYRDGVLVSTTPGGSKDPVPCAGKTGTQILVEDMFYNLSTRKQALKNVSEQYHRVLDVMQRYAIQYGGKGTSFVCKKHRENTCDLNIGHNCTQLDVIKSVFGYSVATDLVAFSLVSDETFKTSGYVSNANFNTKKNVFIVFINNRLVDCPALRRACEYTYAQYLPKHTYPFVFLSIEIPPHHVDVNVHPTKREVHFLHEEAVVEAISSHLNALLQGGNQSRTFTVQPVTAIMASHLSAREKSAAISSTSSSEDDEDRRDIDEDTPKKKHKAFDASTPKLVQISLSKAKTKSYAPSKAPQRLVRTDHTTTTIDKYLMSQESMLNVEDDQDNASVGEEIGRMEGVDVDSNDEELDPKNLTSVVTLLHRVTSKTDRALTKIFREHTFVGIVDDTSSVIQHQTKLYLVNHAATIELLMYQTILHQFGSLATIPLHNSLPITELALCALNNPSNGFLDDDGPHDVHANEIAKLLTEKGPMLAEYFGLHIDIEGQLKRIPQILLNHEPPLHALPEFILRLYEINWEDEEECFHGVTTTLAKWYSDTVFPEDVTKARHVVEHVLLPACKANSFVAPHRLNDAVTPIACLNNLYKIFERC</sequence>
<dbReference type="InterPro" id="IPR014762">
    <property type="entry name" value="DNA_mismatch_repair_CS"/>
</dbReference>
<name>A0A024USR8_9STRA</name>
<dbReference type="GO" id="GO:0032389">
    <property type="term" value="C:MutLalpha complex"/>
    <property type="evidence" value="ECO:0007669"/>
    <property type="project" value="TreeGrafter"/>
</dbReference>
<feature type="region of interest" description="Disordered" evidence="6">
    <location>
        <begin position="366"/>
        <end position="398"/>
    </location>
</feature>
<dbReference type="EMBL" id="KI913953">
    <property type="protein sequence ID" value="ETW08990.1"/>
    <property type="molecule type" value="Genomic_DNA"/>
</dbReference>
<dbReference type="GeneID" id="20078515"/>
<evidence type="ECO:0000256" key="4">
    <source>
        <dbReference type="ARBA" id="ARBA00023204"/>
    </source>
</evidence>
<dbReference type="InterPro" id="IPR014721">
    <property type="entry name" value="Ribsml_uS5_D2-typ_fold_subgr"/>
</dbReference>
<dbReference type="AlphaFoldDB" id="A0A024USR8"/>
<keyword evidence="5" id="KW-0539">Nucleus</keyword>
<dbReference type="OrthoDB" id="10254304at2759"/>
<dbReference type="EMBL" id="KI913953">
    <property type="protein sequence ID" value="ETW08991.1"/>
    <property type="molecule type" value="Genomic_DNA"/>
</dbReference>
<dbReference type="NCBIfam" id="TIGR00585">
    <property type="entry name" value="mutl"/>
    <property type="match status" value="1"/>
</dbReference>
<evidence type="ECO:0000256" key="1">
    <source>
        <dbReference type="ARBA" id="ARBA00004123"/>
    </source>
</evidence>
<dbReference type="GO" id="GO:0140664">
    <property type="term" value="F:ATP-dependent DNA damage sensor activity"/>
    <property type="evidence" value="ECO:0007669"/>
    <property type="project" value="InterPro"/>
</dbReference>
<dbReference type="FunFam" id="3.30.230.10:FF:000014">
    <property type="entry name" value="DNA mismatch repair protein Mlh1"/>
    <property type="match status" value="1"/>
</dbReference>
<dbReference type="CDD" id="cd16926">
    <property type="entry name" value="HATPase_MutL-MLH-PMS-like"/>
    <property type="match status" value="1"/>
</dbReference>
<dbReference type="InterPro" id="IPR032189">
    <property type="entry name" value="Mlh1_C"/>
</dbReference>
<dbReference type="STRING" id="157072.A0A024USR8"/>
<reference evidence="8" key="1">
    <citation type="submission" date="2013-12" db="EMBL/GenBank/DDBJ databases">
        <title>The Genome Sequence of Aphanomyces invadans NJM9701.</title>
        <authorList>
            <consortium name="The Broad Institute Genomics Platform"/>
            <person name="Russ C."/>
            <person name="Tyler B."/>
            <person name="van West P."/>
            <person name="Dieguez-Uribeondo J."/>
            <person name="Young S.K."/>
            <person name="Zeng Q."/>
            <person name="Gargeya S."/>
            <person name="Fitzgerald M."/>
            <person name="Abouelleil A."/>
            <person name="Alvarado L."/>
            <person name="Chapman S.B."/>
            <person name="Gainer-Dewar J."/>
            <person name="Goldberg J."/>
            <person name="Griggs A."/>
            <person name="Gujja S."/>
            <person name="Hansen M."/>
            <person name="Howarth C."/>
            <person name="Imamovic A."/>
            <person name="Ireland A."/>
            <person name="Larimer J."/>
            <person name="McCowan C."/>
            <person name="Murphy C."/>
            <person name="Pearson M."/>
            <person name="Poon T.W."/>
            <person name="Priest M."/>
            <person name="Roberts A."/>
            <person name="Saif S."/>
            <person name="Shea T."/>
            <person name="Sykes S."/>
            <person name="Wortman J."/>
            <person name="Nusbaum C."/>
            <person name="Birren B."/>
        </authorList>
    </citation>
    <scope>NUCLEOTIDE SEQUENCE [LARGE SCALE GENOMIC DNA]</scope>
    <source>
        <strain evidence="8">NJM9701</strain>
    </source>
</reference>
<dbReference type="Pfam" id="PF01119">
    <property type="entry name" value="DNA_mis_repair"/>
    <property type="match status" value="1"/>
</dbReference>
<dbReference type="GO" id="GO:0030983">
    <property type="term" value="F:mismatched DNA binding"/>
    <property type="evidence" value="ECO:0007669"/>
    <property type="project" value="InterPro"/>
</dbReference>
<dbReference type="GO" id="GO:0005524">
    <property type="term" value="F:ATP binding"/>
    <property type="evidence" value="ECO:0007669"/>
    <property type="project" value="InterPro"/>
</dbReference>
<evidence type="ECO:0000256" key="2">
    <source>
        <dbReference type="ARBA" id="ARBA00006082"/>
    </source>
</evidence>
<feature type="domain" description="DNA mismatch repair protein S5" evidence="7">
    <location>
        <begin position="222"/>
        <end position="340"/>
    </location>
</feature>
<evidence type="ECO:0000259" key="7">
    <source>
        <dbReference type="SMART" id="SM01340"/>
    </source>
</evidence>
<organism evidence="8">
    <name type="scientific">Aphanomyces invadans</name>
    <dbReference type="NCBI Taxonomy" id="157072"/>
    <lineage>
        <taxon>Eukaryota</taxon>
        <taxon>Sar</taxon>
        <taxon>Stramenopiles</taxon>
        <taxon>Oomycota</taxon>
        <taxon>Saprolegniomycetes</taxon>
        <taxon>Saprolegniales</taxon>
        <taxon>Verrucalvaceae</taxon>
        <taxon>Aphanomyces</taxon>
    </lineage>
</organism>
<dbReference type="InterPro" id="IPR038973">
    <property type="entry name" value="MutL/Mlh/Pms-like"/>
</dbReference>
<dbReference type="GO" id="GO:0006298">
    <property type="term" value="P:mismatch repair"/>
    <property type="evidence" value="ECO:0007669"/>
    <property type="project" value="InterPro"/>
</dbReference>